<dbReference type="GeneTree" id="ENSGT00940000161816"/>
<dbReference type="PRINTS" id="PR00399">
    <property type="entry name" value="SYNAPTOTAGMN"/>
</dbReference>
<dbReference type="GO" id="GO:0030424">
    <property type="term" value="C:axon"/>
    <property type="evidence" value="ECO:0007669"/>
    <property type="project" value="TreeGrafter"/>
</dbReference>
<organism evidence="5 6">
    <name type="scientific">Microcebus murinus</name>
    <name type="common">Gray mouse lemur</name>
    <name type="synonym">Lemur murinus</name>
    <dbReference type="NCBI Taxonomy" id="30608"/>
    <lineage>
        <taxon>Eukaryota</taxon>
        <taxon>Metazoa</taxon>
        <taxon>Chordata</taxon>
        <taxon>Craniata</taxon>
        <taxon>Vertebrata</taxon>
        <taxon>Euteleostomi</taxon>
        <taxon>Mammalia</taxon>
        <taxon>Eutheria</taxon>
        <taxon>Euarchontoglires</taxon>
        <taxon>Primates</taxon>
        <taxon>Strepsirrhini</taxon>
        <taxon>Lemuriformes</taxon>
        <taxon>Cheirogaleidae</taxon>
        <taxon>Microcebus</taxon>
    </lineage>
</organism>
<keyword evidence="2" id="KW-0677">Repeat</keyword>
<dbReference type="GO" id="GO:0030276">
    <property type="term" value="F:clathrin binding"/>
    <property type="evidence" value="ECO:0007669"/>
    <property type="project" value="TreeGrafter"/>
</dbReference>
<dbReference type="GO" id="GO:0001786">
    <property type="term" value="F:phosphatidylserine binding"/>
    <property type="evidence" value="ECO:0007669"/>
    <property type="project" value="TreeGrafter"/>
</dbReference>
<keyword evidence="6" id="KW-1185">Reference proteome</keyword>
<dbReference type="SUPFAM" id="SSF49562">
    <property type="entry name" value="C2 domain (Calcium/lipid-binding domain, CaLB)"/>
    <property type="match status" value="2"/>
</dbReference>
<name>A0A8C5VM81_MICMU</name>
<sequence>MLHGSSPSGHGGHAGGDGSCSSLLCKQSMDVWGGSWGPRAFECLRRQDRWVSLPCFRSLRPSGLQRPMRRRTPAVSATAQVQPEVEELEPAPSGPGQQVTDKHELGRLQYSLDYDFQSGQLLVGILQAEGLAALDLGGSSDPYVRVYLLPDKRRRHETKVHRQTLNPHFGETFAFKVPYVELGGRVLVMAVYDFDRFSRNDAIGEVRVPMSSVDLGRPVQAWRELQAAPREKVSTLGYAPRPGTANPFPGPVTDPYVKVHLLQGGKKVRKKKTTIKKNTLNPYYNEAFSFEVPCDQVQKVQVELTVLDYDKLGKNEAIGRVAVGAAAGGAGLRHWADMLANPRRPIAQWHSLRPPDRVRLLPAP</sequence>
<dbReference type="PANTHER" id="PTHR10024">
    <property type="entry name" value="SYNAPTOTAGMIN"/>
    <property type="match status" value="1"/>
</dbReference>
<evidence type="ECO:0000256" key="3">
    <source>
        <dbReference type="SAM" id="MobiDB-lite"/>
    </source>
</evidence>
<evidence type="ECO:0000313" key="6">
    <source>
        <dbReference type="Proteomes" id="UP000694394"/>
    </source>
</evidence>
<dbReference type="AlphaFoldDB" id="A0A8C5VM81"/>
<dbReference type="GO" id="GO:0005509">
    <property type="term" value="F:calcium ion binding"/>
    <property type="evidence" value="ECO:0007669"/>
    <property type="project" value="TreeGrafter"/>
</dbReference>
<dbReference type="InterPro" id="IPR035892">
    <property type="entry name" value="C2_domain_sf"/>
</dbReference>
<dbReference type="GO" id="GO:0048791">
    <property type="term" value="P:calcium ion-regulated exocytosis of neurotransmitter"/>
    <property type="evidence" value="ECO:0007669"/>
    <property type="project" value="TreeGrafter"/>
</dbReference>
<dbReference type="CDD" id="cd08385">
    <property type="entry name" value="C2A_Synaptotagmin-1-5-6-9-10"/>
    <property type="match status" value="1"/>
</dbReference>
<dbReference type="Gene3D" id="2.60.40.150">
    <property type="entry name" value="C2 domain"/>
    <property type="match status" value="2"/>
</dbReference>
<dbReference type="InterPro" id="IPR000008">
    <property type="entry name" value="C2_dom"/>
</dbReference>
<dbReference type="PANTHER" id="PTHR10024:SF282">
    <property type="entry name" value="SYNAPTOTAGMIN-5"/>
    <property type="match status" value="1"/>
</dbReference>
<feature type="domain" description="C2" evidence="4">
    <location>
        <begin position="225"/>
        <end position="350"/>
    </location>
</feature>
<dbReference type="GO" id="GO:0048488">
    <property type="term" value="P:synaptic vesicle endocytosis"/>
    <property type="evidence" value="ECO:0007669"/>
    <property type="project" value="TreeGrafter"/>
</dbReference>
<dbReference type="EMBL" id="ABDC03026656">
    <property type="status" value="NOT_ANNOTATED_CDS"/>
    <property type="molecule type" value="Genomic_DNA"/>
</dbReference>
<dbReference type="GO" id="GO:0031045">
    <property type="term" value="C:dense core granule"/>
    <property type="evidence" value="ECO:0007669"/>
    <property type="project" value="TreeGrafter"/>
</dbReference>
<feature type="domain" description="C2" evidence="4">
    <location>
        <begin position="104"/>
        <end position="223"/>
    </location>
</feature>
<evidence type="ECO:0000256" key="2">
    <source>
        <dbReference type="ARBA" id="ARBA00022737"/>
    </source>
</evidence>
<dbReference type="GO" id="GO:0005544">
    <property type="term" value="F:calcium-dependent phospholipid binding"/>
    <property type="evidence" value="ECO:0007669"/>
    <property type="project" value="TreeGrafter"/>
</dbReference>
<dbReference type="SMART" id="SM00239">
    <property type="entry name" value="C2"/>
    <property type="match status" value="2"/>
</dbReference>
<dbReference type="Ensembl" id="ENSMICT00000039021.2">
    <property type="protein sequence ID" value="ENSMICP00000025930.2"/>
    <property type="gene ID" value="ENSMICG00000016599.3"/>
</dbReference>
<gene>
    <name evidence="5" type="primary">SYT5</name>
</gene>
<dbReference type="FunFam" id="2.60.40.150:FF:000111">
    <property type="entry name" value="synaptotagmin-5 isoform X1"/>
    <property type="match status" value="1"/>
</dbReference>
<proteinExistence type="inferred from homology"/>
<feature type="region of interest" description="Disordered" evidence="3">
    <location>
        <begin position="63"/>
        <end position="100"/>
    </location>
</feature>
<protein>
    <submittedName>
        <fullName evidence="5">Synaptotagmin 5</fullName>
    </submittedName>
</protein>
<dbReference type="GO" id="GO:0000149">
    <property type="term" value="F:SNARE binding"/>
    <property type="evidence" value="ECO:0007669"/>
    <property type="project" value="TreeGrafter"/>
</dbReference>
<dbReference type="Pfam" id="PF00168">
    <property type="entry name" value="C2"/>
    <property type="match status" value="2"/>
</dbReference>
<dbReference type="Proteomes" id="UP000694394">
    <property type="component" value="Chromosome 22"/>
</dbReference>
<reference evidence="5" key="3">
    <citation type="submission" date="2025-09" db="UniProtKB">
        <authorList>
            <consortium name="Ensembl"/>
        </authorList>
    </citation>
    <scope>IDENTIFICATION</scope>
</reference>
<reference evidence="5" key="1">
    <citation type="submission" date="2016-12" db="EMBL/GenBank/DDBJ databases">
        <title>Mouse lemur reference genome and diversity panel.</title>
        <authorList>
            <person name="Harris R."/>
            <person name="Larsen P."/>
            <person name="Liu Y."/>
            <person name="Hughes D.S."/>
            <person name="Murali S."/>
            <person name="Raveendran M."/>
            <person name="Korchina V."/>
            <person name="Wang M."/>
            <person name="Jhangiani S."/>
            <person name="Bandaranaike D."/>
            <person name="Bellair M."/>
            <person name="Blankenburg K."/>
            <person name="Chao H."/>
            <person name="Dahdouli M."/>
            <person name="Dinh H."/>
            <person name="Doddapaneni H."/>
            <person name="English A."/>
            <person name="Firestine M."/>
            <person name="Gnanaolivu R."/>
            <person name="Gross S."/>
            <person name="Hernandez B."/>
            <person name="Javaid M."/>
            <person name="Jayaseelan J."/>
            <person name="Jones J."/>
            <person name="Khan Z."/>
            <person name="Kovar C."/>
            <person name="Kurapati P."/>
            <person name="Le B."/>
            <person name="Lee S."/>
            <person name="Li M."/>
            <person name="Mathew T."/>
            <person name="Narasimhan A."/>
            <person name="Ngo D."/>
            <person name="Nguyen L."/>
            <person name="Okwuonu G."/>
            <person name="Ongeri F."/>
            <person name="Osuji N."/>
            <person name="Pu L.-L."/>
            <person name="Puazo M."/>
            <person name="Quiroz J."/>
            <person name="Raj R."/>
            <person name="Rajbhandari K."/>
            <person name="Reid J.G."/>
            <person name="Santibanez J."/>
            <person name="Sexton D."/>
            <person name="Skinner E."/>
            <person name="Vee V."/>
            <person name="Weissenberger G."/>
            <person name="Wu Y."/>
            <person name="Xin Y."/>
            <person name="Han Y."/>
            <person name="Campbell C."/>
            <person name="Brown A."/>
            <person name="Sullivan B."/>
            <person name="Shelton J."/>
            <person name="Brown S."/>
            <person name="Dudchenko O."/>
            <person name="Machol I."/>
            <person name="Durand N."/>
            <person name="Shamim M."/>
            <person name="Lieberman A."/>
            <person name="Muzny D.M."/>
            <person name="Richards S."/>
            <person name="Yoder A."/>
            <person name="Worley K.C."/>
            <person name="Rogers J."/>
            <person name="Gibbs R.A."/>
        </authorList>
    </citation>
    <scope>NUCLEOTIDE SEQUENCE [LARGE SCALE GENOMIC DNA]</scope>
</reference>
<dbReference type="PRINTS" id="PR00360">
    <property type="entry name" value="C2DOMAIN"/>
</dbReference>
<reference evidence="5" key="2">
    <citation type="submission" date="2025-08" db="UniProtKB">
        <authorList>
            <consortium name="Ensembl"/>
        </authorList>
    </citation>
    <scope>IDENTIFICATION</scope>
</reference>
<dbReference type="PROSITE" id="PS50004">
    <property type="entry name" value="C2"/>
    <property type="match status" value="2"/>
</dbReference>
<evidence type="ECO:0000259" key="4">
    <source>
        <dbReference type="PROSITE" id="PS50004"/>
    </source>
</evidence>
<evidence type="ECO:0000256" key="1">
    <source>
        <dbReference type="ARBA" id="ARBA00006996"/>
    </source>
</evidence>
<accession>A0A8C5VM81</accession>
<dbReference type="GO" id="GO:0005886">
    <property type="term" value="C:plasma membrane"/>
    <property type="evidence" value="ECO:0007669"/>
    <property type="project" value="TreeGrafter"/>
</dbReference>
<comment type="similarity">
    <text evidence="1">Belongs to the synaptotagmin family.</text>
</comment>
<dbReference type="InterPro" id="IPR001565">
    <property type="entry name" value="Synaptotagmin"/>
</dbReference>
<dbReference type="GO" id="GO:0030672">
    <property type="term" value="C:synaptic vesicle membrane"/>
    <property type="evidence" value="ECO:0007669"/>
    <property type="project" value="TreeGrafter"/>
</dbReference>
<evidence type="ECO:0000313" key="5">
    <source>
        <dbReference type="Ensembl" id="ENSMICP00000025930.2"/>
    </source>
</evidence>